<dbReference type="PROSITE" id="PS51462">
    <property type="entry name" value="NUDIX"/>
    <property type="match status" value="1"/>
</dbReference>
<dbReference type="InterPro" id="IPR020084">
    <property type="entry name" value="NUDIX_hydrolase_CS"/>
</dbReference>
<feature type="domain" description="Nudix hydrolase" evidence="3">
    <location>
        <begin position="5"/>
        <end position="134"/>
    </location>
</feature>
<organism evidence="4 5">
    <name type="scientific">Paenibacillus flagellatus</name>
    <dbReference type="NCBI Taxonomy" id="2211139"/>
    <lineage>
        <taxon>Bacteria</taxon>
        <taxon>Bacillati</taxon>
        <taxon>Bacillota</taxon>
        <taxon>Bacilli</taxon>
        <taxon>Bacillales</taxon>
        <taxon>Paenibacillaceae</taxon>
        <taxon>Paenibacillus</taxon>
    </lineage>
</organism>
<reference evidence="4 5" key="1">
    <citation type="submission" date="2018-05" db="EMBL/GenBank/DDBJ databases">
        <title>Paenibacillus flagellatus sp. nov., isolated from selenium mineral soil.</title>
        <authorList>
            <person name="Dai X."/>
        </authorList>
    </citation>
    <scope>NUCLEOTIDE SEQUENCE [LARGE SCALE GENOMIC DNA]</scope>
    <source>
        <strain evidence="4 5">DXL2</strain>
    </source>
</reference>
<dbReference type="RefSeq" id="WP_110842433.1">
    <property type="nucleotide sequence ID" value="NZ_QJVJ01000011.1"/>
</dbReference>
<dbReference type="Gene3D" id="3.90.79.10">
    <property type="entry name" value="Nucleoside Triphosphate Pyrophosphohydrolase"/>
    <property type="match status" value="1"/>
</dbReference>
<dbReference type="OrthoDB" id="21342at2"/>
<comment type="caution">
    <text evidence="4">The sequence shown here is derived from an EMBL/GenBank/DDBJ whole genome shotgun (WGS) entry which is preliminary data.</text>
</comment>
<keyword evidence="5" id="KW-1185">Reference proteome</keyword>
<dbReference type="SUPFAM" id="SSF55811">
    <property type="entry name" value="Nudix"/>
    <property type="match status" value="1"/>
</dbReference>
<dbReference type="AlphaFoldDB" id="A0A2V5KLU4"/>
<dbReference type="Proteomes" id="UP000247476">
    <property type="component" value="Unassembled WGS sequence"/>
</dbReference>
<dbReference type="Pfam" id="PF00293">
    <property type="entry name" value="NUDIX"/>
    <property type="match status" value="1"/>
</dbReference>
<gene>
    <name evidence="4" type="ORF">DLM86_23080</name>
</gene>
<dbReference type="InterPro" id="IPR000086">
    <property type="entry name" value="NUDIX_hydrolase_dom"/>
</dbReference>
<dbReference type="PANTHER" id="PTHR43046:SF14">
    <property type="entry name" value="MUTT_NUDIX FAMILY PROTEIN"/>
    <property type="match status" value="1"/>
</dbReference>
<protein>
    <submittedName>
        <fullName evidence="4">NUDIX hydrolase</fullName>
    </submittedName>
</protein>
<evidence type="ECO:0000256" key="1">
    <source>
        <dbReference type="ARBA" id="ARBA00001946"/>
    </source>
</evidence>
<comment type="cofactor">
    <cofactor evidence="1">
        <name>Mg(2+)</name>
        <dbReference type="ChEBI" id="CHEBI:18420"/>
    </cofactor>
</comment>
<evidence type="ECO:0000259" key="3">
    <source>
        <dbReference type="PROSITE" id="PS51462"/>
    </source>
</evidence>
<name>A0A2V5KLU4_9BACL</name>
<sequence>MGQPIFYGSVHVLFYRNDEVLLLKRKNTGFMDGMWSVVAGRIDGAEEVVSAAIREAREEAGVDIDPSGIDVVGVMHRKNTSSEWIDFYLKVKSWKGDIVNKEPHKCEELRWFPLGDLPETVIPYVKSALARNHDRIWFESFGW</sequence>
<dbReference type="PANTHER" id="PTHR43046">
    <property type="entry name" value="GDP-MANNOSE MANNOSYL HYDROLASE"/>
    <property type="match status" value="1"/>
</dbReference>
<evidence type="ECO:0000313" key="4">
    <source>
        <dbReference type="EMBL" id="PYI51807.1"/>
    </source>
</evidence>
<keyword evidence="2 4" id="KW-0378">Hydrolase</keyword>
<dbReference type="EMBL" id="QJVJ01000011">
    <property type="protein sequence ID" value="PYI51807.1"/>
    <property type="molecule type" value="Genomic_DNA"/>
</dbReference>
<proteinExistence type="predicted"/>
<accession>A0A2V5KLU4</accession>
<dbReference type="InterPro" id="IPR015797">
    <property type="entry name" value="NUDIX_hydrolase-like_dom_sf"/>
</dbReference>
<evidence type="ECO:0000256" key="2">
    <source>
        <dbReference type="ARBA" id="ARBA00022801"/>
    </source>
</evidence>
<evidence type="ECO:0000313" key="5">
    <source>
        <dbReference type="Proteomes" id="UP000247476"/>
    </source>
</evidence>
<dbReference type="CDD" id="cd04683">
    <property type="entry name" value="NUDIX_Hydrolase"/>
    <property type="match status" value="1"/>
</dbReference>
<dbReference type="PROSITE" id="PS00893">
    <property type="entry name" value="NUDIX_BOX"/>
    <property type="match status" value="1"/>
</dbReference>
<dbReference type="GO" id="GO:0016787">
    <property type="term" value="F:hydrolase activity"/>
    <property type="evidence" value="ECO:0007669"/>
    <property type="project" value="UniProtKB-KW"/>
</dbReference>